<keyword evidence="2" id="KW-1185">Reference proteome</keyword>
<proteinExistence type="predicted"/>
<sequence length="110" mass="12686">MIENGSRMYSEYNSTAICALRTKIQGIAVMYKKFNVTFHAIKSKMRDAINFELDPYSAFRKASEDAKVPDQPMWVADERVVPNLNTDGKLYRAHRDQSSVHSFKDSTEFE</sequence>
<protein>
    <submittedName>
        <fullName evidence="1">Uncharacterized protein</fullName>
    </submittedName>
</protein>
<reference evidence="1" key="2">
    <citation type="journal article" date="2023" name="Science">
        <title>Genomic signatures of disease resistance in endangered staghorn corals.</title>
        <authorList>
            <person name="Vollmer S.V."/>
            <person name="Selwyn J.D."/>
            <person name="Despard B.A."/>
            <person name="Roesel C.L."/>
        </authorList>
    </citation>
    <scope>NUCLEOTIDE SEQUENCE</scope>
    <source>
        <strain evidence="1">K2</strain>
    </source>
</reference>
<dbReference type="Proteomes" id="UP001249851">
    <property type="component" value="Unassembled WGS sequence"/>
</dbReference>
<reference evidence="1" key="1">
    <citation type="journal article" date="2023" name="G3 (Bethesda)">
        <title>Whole genome assembly and annotation of the endangered Caribbean coral Acropora cervicornis.</title>
        <authorList>
            <person name="Selwyn J.D."/>
            <person name="Vollmer S.V."/>
        </authorList>
    </citation>
    <scope>NUCLEOTIDE SEQUENCE</scope>
    <source>
        <strain evidence="1">K2</strain>
    </source>
</reference>
<organism evidence="1 2">
    <name type="scientific">Acropora cervicornis</name>
    <name type="common">Staghorn coral</name>
    <dbReference type="NCBI Taxonomy" id="6130"/>
    <lineage>
        <taxon>Eukaryota</taxon>
        <taxon>Metazoa</taxon>
        <taxon>Cnidaria</taxon>
        <taxon>Anthozoa</taxon>
        <taxon>Hexacorallia</taxon>
        <taxon>Scleractinia</taxon>
        <taxon>Astrocoeniina</taxon>
        <taxon>Acroporidae</taxon>
        <taxon>Acropora</taxon>
    </lineage>
</organism>
<accession>A0AAD9QNR2</accession>
<gene>
    <name evidence="1" type="ORF">P5673_012181</name>
</gene>
<dbReference type="EMBL" id="JARQWQ010000022">
    <property type="protein sequence ID" value="KAK2564688.1"/>
    <property type="molecule type" value="Genomic_DNA"/>
</dbReference>
<comment type="caution">
    <text evidence="1">The sequence shown here is derived from an EMBL/GenBank/DDBJ whole genome shotgun (WGS) entry which is preliminary data.</text>
</comment>
<dbReference type="AlphaFoldDB" id="A0AAD9QNR2"/>
<name>A0AAD9QNR2_ACRCE</name>
<evidence type="ECO:0000313" key="1">
    <source>
        <dbReference type="EMBL" id="KAK2564688.1"/>
    </source>
</evidence>
<evidence type="ECO:0000313" key="2">
    <source>
        <dbReference type="Proteomes" id="UP001249851"/>
    </source>
</evidence>